<reference evidence="3" key="1">
    <citation type="journal article" date="2014" name="Genome Announc.">
        <title>Draft Genome Sequences of Marine Flavobacterium Nonlabens Strains NR17, NR24, NR27, NR32, NR33, and Ara13.</title>
        <authorList>
            <person name="Nakanishi M."/>
            <person name="Meirelles P."/>
            <person name="Suzuki R."/>
            <person name="Takatani N."/>
            <person name="Mino S."/>
            <person name="Suda W."/>
            <person name="Oshima K."/>
            <person name="Hattori M."/>
            <person name="Ohkuma M."/>
            <person name="Hosokawa M."/>
            <person name="Miyashita K."/>
            <person name="Thompson F.L."/>
            <person name="Niwa A."/>
            <person name="Sawabe T."/>
            <person name="Sawabe T."/>
        </authorList>
    </citation>
    <scope>NUCLEOTIDE SEQUENCE [LARGE SCALE GENOMIC DNA]</scope>
    <source>
        <strain evidence="3">JCM 19294</strain>
    </source>
</reference>
<dbReference type="AlphaFoldDB" id="A0A090Q589"/>
<keyword evidence="4" id="KW-1185">Reference proteome</keyword>
<dbReference type="InterPro" id="IPR029063">
    <property type="entry name" value="SAM-dependent_MTases_sf"/>
</dbReference>
<evidence type="ECO:0000313" key="4">
    <source>
        <dbReference type="Proteomes" id="UP000029221"/>
    </source>
</evidence>
<dbReference type="Gene3D" id="3.40.50.150">
    <property type="entry name" value="Vaccinia Virus protein VP39"/>
    <property type="match status" value="1"/>
</dbReference>
<protein>
    <submittedName>
        <fullName evidence="3">SAM-dependent methyltransferases</fullName>
    </submittedName>
</protein>
<dbReference type="InterPro" id="IPR054168">
    <property type="entry name" value="PG_1098_Fer"/>
</dbReference>
<evidence type="ECO:0000313" key="3">
    <source>
        <dbReference type="EMBL" id="GAK96898.1"/>
    </source>
</evidence>
<dbReference type="GO" id="GO:0008168">
    <property type="term" value="F:methyltransferase activity"/>
    <property type="evidence" value="ECO:0007669"/>
    <property type="project" value="UniProtKB-KW"/>
</dbReference>
<dbReference type="EMBL" id="BBML01000003">
    <property type="protein sequence ID" value="GAK96898.1"/>
    <property type="molecule type" value="Genomic_DNA"/>
</dbReference>
<dbReference type="GO" id="GO:0032259">
    <property type="term" value="P:methylation"/>
    <property type="evidence" value="ECO:0007669"/>
    <property type="project" value="UniProtKB-KW"/>
</dbReference>
<gene>
    <name evidence="3" type="ORF">JCM19294_1207</name>
</gene>
<feature type="domain" description="PG-1098 ferredoxin-like" evidence="2">
    <location>
        <begin position="276"/>
        <end position="319"/>
    </location>
</feature>
<evidence type="ECO:0000259" key="1">
    <source>
        <dbReference type="Pfam" id="PF18096"/>
    </source>
</evidence>
<accession>A0A090Q589</accession>
<proteinExistence type="predicted"/>
<sequence length="390" mass="44556">MNEHLTDKEVVAYLKKIIHSNPLDIALKKSPFSNVSSNQLAQQLAGMQIARKKFPDLYENREIIYPPKVNLEQTSSQTAASYKASRIKGPIIDLTGGFGIDCCAFYQHSSKDVTHVELNRDLQTYSEHLFKTLDYSIHSVNANGLTYLKETDRHFESIYLDPSRKTSSKSKALFIEDYEPNVLEFKELLLAKANQVWIKTSPMLDLSQGIQQLQNVQEIHIVAVKNEVKEVLWKLDKSTNYSPVIHCVNLETNQNVFQFPWDSISTTSNYESPQTYLIEPNAAIMKSQGFSEFSKKYGLDKIDANSHLFTATTIEPGIPGRVFKIKEIAPYQPKSVKKKYGNQRFGVVTRNFKLSVQQLRQKFKLGEHETDYLFFTTVKGNLSVIRAQKI</sequence>
<organism evidence="3 4">
    <name type="scientific">Nonlabens tegetincola</name>
    <dbReference type="NCBI Taxonomy" id="323273"/>
    <lineage>
        <taxon>Bacteria</taxon>
        <taxon>Pseudomonadati</taxon>
        <taxon>Bacteroidota</taxon>
        <taxon>Flavobacteriia</taxon>
        <taxon>Flavobacteriales</taxon>
        <taxon>Flavobacteriaceae</taxon>
        <taxon>Nonlabens</taxon>
    </lineage>
</organism>
<evidence type="ECO:0000259" key="2">
    <source>
        <dbReference type="Pfam" id="PF22013"/>
    </source>
</evidence>
<comment type="caution">
    <text evidence="3">The sequence shown here is derived from an EMBL/GenBank/DDBJ whole genome shotgun (WGS) entry which is preliminary data.</text>
</comment>
<dbReference type="Pfam" id="PF18096">
    <property type="entry name" value="Thump_like"/>
    <property type="match status" value="1"/>
</dbReference>
<feature type="domain" description="THUMP-like" evidence="1">
    <location>
        <begin position="320"/>
        <end position="381"/>
    </location>
</feature>
<keyword evidence="3" id="KW-0808">Transferase</keyword>
<dbReference type="Gene3D" id="1.10.10.1110">
    <property type="entry name" value="Methyltransferase PG1098, N-terminal domain"/>
    <property type="match status" value="1"/>
</dbReference>
<dbReference type="STRING" id="319236.BST91_03495"/>
<dbReference type="Proteomes" id="UP000029221">
    <property type="component" value="Unassembled WGS sequence"/>
</dbReference>
<dbReference type="eggNOG" id="COG0742">
    <property type="taxonomic scope" value="Bacteria"/>
</dbReference>
<dbReference type="SUPFAM" id="SSF53335">
    <property type="entry name" value="S-adenosyl-L-methionine-dependent methyltransferases"/>
    <property type="match status" value="1"/>
</dbReference>
<keyword evidence="3" id="KW-0489">Methyltransferase</keyword>
<dbReference type="Pfam" id="PF22013">
    <property type="entry name" value="PG_1098_Fer"/>
    <property type="match status" value="1"/>
</dbReference>
<name>A0A090Q589_9FLAO</name>
<dbReference type="InterPro" id="IPR041497">
    <property type="entry name" value="Thump-like"/>
</dbReference>
<dbReference type="RefSeq" id="WP_042278428.1">
    <property type="nucleotide sequence ID" value="NZ_BBML01000003.1"/>
</dbReference>